<dbReference type="EMBL" id="JAMPLM010000002">
    <property type="protein sequence ID" value="MEP1057732.1"/>
    <property type="molecule type" value="Genomic_DNA"/>
</dbReference>
<keyword evidence="2" id="KW-1185">Reference proteome</keyword>
<proteinExistence type="predicted"/>
<comment type="caution">
    <text evidence="1">The sequence shown here is derived from an EMBL/GenBank/DDBJ whole genome shotgun (WGS) entry which is preliminary data.</text>
</comment>
<gene>
    <name evidence="1" type="ORF">NDI38_04720</name>
</gene>
<accession>A0ABV0KET3</accession>
<evidence type="ECO:0000313" key="1">
    <source>
        <dbReference type="EMBL" id="MEP1057732.1"/>
    </source>
</evidence>
<dbReference type="Proteomes" id="UP001476950">
    <property type="component" value="Unassembled WGS sequence"/>
</dbReference>
<name>A0ABV0KET3_9CYAN</name>
<dbReference type="RefSeq" id="WP_190450819.1">
    <property type="nucleotide sequence ID" value="NZ_JAMPLM010000002.1"/>
</dbReference>
<sequence>MPRIAEYRDTEKATAKHRCQSALKPLLQVFSGHSAVATLASYQPTTDTAIMAPTQTAVQAIALQLPPHFTWLDSGSSDGQRECINYLMVDSSTKTYDISWQRRGGRPHFLGQVQPTGSQWCVTYVGRNRLQSGESFIFDTAVQAAEYLYKEWSDVREARNRQAVKELYAA</sequence>
<protein>
    <submittedName>
        <fullName evidence="1">Uncharacterized protein</fullName>
    </submittedName>
</protein>
<reference evidence="1 2" key="1">
    <citation type="submission" date="2022-04" db="EMBL/GenBank/DDBJ databases">
        <title>Positive selection, recombination, and allopatry shape intraspecific diversity of widespread and dominant cyanobacteria.</title>
        <authorList>
            <person name="Wei J."/>
            <person name="Shu W."/>
            <person name="Hu C."/>
        </authorList>
    </citation>
    <scope>NUCLEOTIDE SEQUENCE [LARGE SCALE GENOMIC DNA]</scope>
    <source>
        <strain evidence="1 2">AS-A4</strain>
    </source>
</reference>
<organism evidence="1 2">
    <name type="scientific">Stenomitos frigidus AS-A4</name>
    <dbReference type="NCBI Taxonomy" id="2933935"/>
    <lineage>
        <taxon>Bacteria</taxon>
        <taxon>Bacillati</taxon>
        <taxon>Cyanobacteriota</taxon>
        <taxon>Cyanophyceae</taxon>
        <taxon>Leptolyngbyales</taxon>
        <taxon>Leptolyngbyaceae</taxon>
        <taxon>Stenomitos</taxon>
    </lineage>
</organism>
<evidence type="ECO:0000313" key="2">
    <source>
        <dbReference type="Proteomes" id="UP001476950"/>
    </source>
</evidence>